<dbReference type="Proteomes" id="UP000814128">
    <property type="component" value="Unassembled WGS sequence"/>
</dbReference>
<keyword evidence="2" id="KW-1185">Reference proteome</keyword>
<organism evidence="1 2">
    <name type="scientific">Vararia minispora EC-137</name>
    <dbReference type="NCBI Taxonomy" id="1314806"/>
    <lineage>
        <taxon>Eukaryota</taxon>
        <taxon>Fungi</taxon>
        <taxon>Dikarya</taxon>
        <taxon>Basidiomycota</taxon>
        <taxon>Agaricomycotina</taxon>
        <taxon>Agaricomycetes</taxon>
        <taxon>Russulales</taxon>
        <taxon>Lachnocladiaceae</taxon>
        <taxon>Vararia</taxon>
    </lineage>
</organism>
<proteinExistence type="predicted"/>
<sequence>MSSTIVVPPRFSWVIASLSTIPVLLTYQLVKTARARSRAKIPYPQLYAEKAEQEASLDAKIFNCTQRAHQNTLESVPVVLITTLISGLRYPTLAAGACGIFVLTRWRYTVNYSTGVPDKRAFPARIGYATMLSLLGMSLKAAYDLVRMDM</sequence>
<reference evidence="1" key="1">
    <citation type="submission" date="2021-02" db="EMBL/GenBank/DDBJ databases">
        <authorList>
            <consortium name="DOE Joint Genome Institute"/>
            <person name="Ahrendt S."/>
            <person name="Looney B.P."/>
            <person name="Miyauchi S."/>
            <person name="Morin E."/>
            <person name="Drula E."/>
            <person name="Courty P.E."/>
            <person name="Chicoki N."/>
            <person name="Fauchery L."/>
            <person name="Kohler A."/>
            <person name="Kuo A."/>
            <person name="Labutti K."/>
            <person name="Pangilinan J."/>
            <person name="Lipzen A."/>
            <person name="Riley R."/>
            <person name="Andreopoulos W."/>
            <person name="He G."/>
            <person name="Johnson J."/>
            <person name="Barry K.W."/>
            <person name="Grigoriev I.V."/>
            <person name="Nagy L."/>
            <person name="Hibbett D."/>
            <person name="Henrissat B."/>
            <person name="Matheny P.B."/>
            <person name="Labbe J."/>
            <person name="Martin F."/>
        </authorList>
    </citation>
    <scope>NUCLEOTIDE SEQUENCE</scope>
    <source>
        <strain evidence="1">EC-137</strain>
    </source>
</reference>
<name>A0ACB8QTY3_9AGAM</name>
<comment type="caution">
    <text evidence="1">The sequence shown here is derived from an EMBL/GenBank/DDBJ whole genome shotgun (WGS) entry which is preliminary data.</text>
</comment>
<dbReference type="EMBL" id="MU273491">
    <property type="protein sequence ID" value="KAI0035010.1"/>
    <property type="molecule type" value="Genomic_DNA"/>
</dbReference>
<evidence type="ECO:0000313" key="1">
    <source>
        <dbReference type="EMBL" id="KAI0035010.1"/>
    </source>
</evidence>
<protein>
    <submittedName>
        <fullName evidence="1">Membrane-associated proteins in eicosanoid and glutathione metabolism</fullName>
    </submittedName>
</protein>
<evidence type="ECO:0000313" key="2">
    <source>
        <dbReference type="Proteomes" id="UP000814128"/>
    </source>
</evidence>
<accession>A0ACB8QTY3</accession>
<gene>
    <name evidence="1" type="ORF">K488DRAFT_83471</name>
</gene>
<reference evidence="1" key="2">
    <citation type="journal article" date="2022" name="New Phytol.">
        <title>Evolutionary transition to the ectomycorrhizal habit in the genomes of a hyperdiverse lineage of mushroom-forming fungi.</title>
        <authorList>
            <person name="Looney B."/>
            <person name="Miyauchi S."/>
            <person name="Morin E."/>
            <person name="Drula E."/>
            <person name="Courty P.E."/>
            <person name="Kohler A."/>
            <person name="Kuo A."/>
            <person name="LaButti K."/>
            <person name="Pangilinan J."/>
            <person name="Lipzen A."/>
            <person name="Riley R."/>
            <person name="Andreopoulos W."/>
            <person name="He G."/>
            <person name="Johnson J."/>
            <person name="Nolan M."/>
            <person name="Tritt A."/>
            <person name="Barry K.W."/>
            <person name="Grigoriev I.V."/>
            <person name="Nagy L.G."/>
            <person name="Hibbett D."/>
            <person name="Henrissat B."/>
            <person name="Matheny P.B."/>
            <person name="Labbe J."/>
            <person name="Martin F.M."/>
        </authorList>
    </citation>
    <scope>NUCLEOTIDE SEQUENCE</scope>
    <source>
        <strain evidence="1">EC-137</strain>
    </source>
</reference>